<keyword evidence="7" id="KW-0227">DNA damage</keyword>
<accession>A0AA48M6T9</accession>
<keyword evidence="9" id="KW-0460">Magnesium</keyword>
<keyword evidence="4" id="KW-0540">Nuclease</keyword>
<evidence type="ECO:0000256" key="1">
    <source>
        <dbReference type="ARBA" id="ARBA00001946"/>
    </source>
</evidence>
<evidence type="ECO:0000313" key="15">
    <source>
        <dbReference type="Proteomes" id="UP001189619"/>
    </source>
</evidence>
<dbReference type="EMBL" id="OY569118">
    <property type="protein sequence ID" value="CAJ1000997.1"/>
    <property type="molecule type" value="Genomic_DNA"/>
</dbReference>
<evidence type="ECO:0000256" key="7">
    <source>
        <dbReference type="ARBA" id="ARBA00022763"/>
    </source>
</evidence>
<organism evidence="14 15">
    <name type="scientific">Brevibacillus aydinogluensis</name>
    <dbReference type="NCBI Taxonomy" id="927786"/>
    <lineage>
        <taxon>Bacteria</taxon>
        <taxon>Bacillati</taxon>
        <taxon>Bacillota</taxon>
        <taxon>Bacilli</taxon>
        <taxon>Bacillales</taxon>
        <taxon>Paenibacillaceae</taxon>
        <taxon>Brevibacillus</taxon>
    </lineage>
</organism>
<evidence type="ECO:0000256" key="12">
    <source>
        <dbReference type="ARBA" id="ARBA00023447"/>
    </source>
</evidence>
<proteinExistence type="inferred from homology"/>
<dbReference type="GO" id="GO:0006281">
    <property type="term" value="P:DNA repair"/>
    <property type="evidence" value="ECO:0007669"/>
    <property type="project" value="UniProtKB-KW"/>
</dbReference>
<gene>
    <name evidence="14" type="primary">recU</name>
    <name evidence="14" type="ORF">BSPP4475_01485</name>
</gene>
<dbReference type="GO" id="GO:0005737">
    <property type="term" value="C:cytoplasm"/>
    <property type="evidence" value="ECO:0007669"/>
    <property type="project" value="UniProtKB-SubCell"/>
</dbReference>
<keyword evidence="11" id="KW-0234">DNA repair</keyword>
<comment type="similarity">
    <text evidence="12">Belongs to the RecU family.</text>
</comment>
<name>A0AA48M6T9_9BACL</name>
<dbReference type="AlphaFoldDB" id="A0AA48M6T9"/>
<keyword evidence="3" id="KW-0963">Cytoplasm</keyword>
<keyword evidence="8" id="KW-0378">Hydrolase</keyword>
<reference evidence="14" key="1">
    <citation type="submission" date="2023-07" db="EMBL/GenBank/DDBJ databases">
        <authorList>
            <person name="Ivanov I."/>
            <person name="Teneva D."/>
            <person name="Stoikov I."/>
        </authorList>
    </citation>
    <scope>NUCLEOTIDE SEQUENCE</scope>
    <source>
        <strain evidence="14">4475</strain>
    </source>
</reference>
<dbReference type="GO" id="GO:0006310">
    <property type="term" value="P:DNA recombination"/>
    <property type="evidence" value="ECO:0007669"/>
    <property type="project" value="UniProtKB-KW"/>
</dbReference>
<dbReference type="GO" id="GO:0046872">
    <property type="term" value="F:metal ion binding"/>
    <property type="evidence" value="ECO:0007669"/>
    <property type="project" value="UniProtKB-KW"/>
</dbReference>
<evidence type="ECO:0000313" key="14">
    <source>
        <dbReference type="EMBL" id="CAJ1000997.1"/>
    </source>
</evidence>
<evidence type="ECO:0000256" key="5">
    <source>
        <dbReference type="ARBA" id="ARBA00022723"/>
    </source>
</evidence>
<dbReference type="Proteomes" id="UP001189619">
    <property type="component" value="Chromosome"/>
</dbReference>
<dbReference type="KEGG" id="bayd:BSPP4475_01485"/>
<dbReference type="GO" id="GO:0016787">
    <property type="term" value="F:hydrolase activity"/>
    <property type="evidence" value="ECO:0007669"/>
    <property type="project" value="UniProtKB-KW"/>
</dbReference>
<keyword evidence="10" id="KW-0233">DNA recombination</keyword>
<dbReference type="Pfam" id="PF03838">
    <property type="entry name" value="RecU"/>
    <property type="match status" value="1"/>
</dbReference>
<comment type="cofactor">
    <cofactor evidence="1">
        <name>Mg(2+)</name>
        <dbReference type="ChEBI" id="CHEBI:18420"/>
    </cofactor>
</comment>
<evidence type="ECO:0000256" key="9">
    <source>
        <dbReference type="ARBA" id="ARBA00022842"/>
    </source>
</evidence>
<dbReference type="Gene3D" id="3.40.1350.10">
    <property type="match status" value="1"/>
</dbReference>
<dbReference type="SUPFAM" id="SSF52980">
    <property type="entry name" value="Restriction endonuclease-like"/>
    <property type="match status" value="1"/>
</dbReference>
<keyword evidence="15" id="KW-1185">Reference proteome</keyword>
<sequence length="92" mass="10580">MDNIEPHQIEHLEKAEKQGAVCFFLIEFAKSHEVFFVPFATVRHYLLHAKNGGRKSIPREDFDYYAYAVEKTKRAALDYLVHVDKLIGEGAA</sequence>
<dbReference type="InterPro" id="IPR011335">
    <property type="entry name" value="Restrct_endonuc-II-like"/>
</dbReference>
<evidence type="ECO:0000256" key="6">
    <source>
        <dbReference type="ARBA" id="ARBA00022759"/>
    </source>
</evidence>
<dbReference type="GO" id="GO:0003676">
    <property type="term" value="F:nucleic acid binding"/>
    <property type="evidence" value="ECO:0007669"/>
    <property type="project" value="InterPro"/>
</dbReference>
<evidence type="ECO:0000256" key="4">
    <source>
        <dbReference type="ARBA" id="ARBA00022722"/>
    </source>
</evidence>
<dbReference type="GO" id="GO:0004519">
    <property type="term" value="F:endonuclease activity"/>
    <property type="evidence" value="ECO:0007669"/>
    <property type="project" value="UniProtKB-KW"/>
</dbReference>
<evidence type="ECO:0000256" key="10">
    <source>
        <dbReference type="ARBA" id="ARBA00023172"/>
    </source>
</evidence>
<evidence type="ECO:0000256" key="3">
    <source>
        <dbReference type="ARBA" id="ARBA00022490"/>
    </source>
</evidence>
<dbReference type="InterPro" id="IPR011856">
    <property type="entry name" value="tRNA_endonuc-like_dom_sf"/>
</dbReference>
<evidence type="ECO:0000256" key="8">
    <source>
        <dbReference type="ARBA" id="ARBA00022801"/>
    </source>
</evidence>
<evidence type="ECO:0000256" key="11">
    <source>
        <dbReference type="ARBA" id="ARBA00023204"/>
    </source>
</evidence>
<evidence type="ECO:0000256" key="13">
    <source>
        <dbReference type="ARBA" id="ARBA00029523"/>
    </source>
</evidence>
<evidence type="ECO:0000256" key="2">
    <source>
        <dbReference type="ARBA" id="ARBA00004496"/>
    </source>
</evidence>
<keyword evidence="6" id="KW-0255">Endonuclease</keyword>
<comment type="subcellular location">
    <subcellularLocation>
        <location evidence="2">Cytoplasm</location>
    </subcellularLocation>
</comment>
<protein>
    <recommendedName>
        <fullName evidence="13">Holliday junction resolvase RecU</fullName>
    </recommendedName>
</protein>
<keyword evidence="5" id="KW-0479">Metal-binding</keyword>
<dbReference type="InterPro" id="IPR004612">
    <property type="entry name" value="Resolv_RecU"/>
</dbReference>